<reference evidence="3" key="2">
    <citation type="submission" date="2024-04" db="EMBL/GenBank/DDBJ databases">
        <authorList>
            <person name="Chen Y."/>
            <person name="Shah S."/>
            <person name="Dougan E. K."/>
            <person name="Thang M."/>
            <person name="Chan C."/>
        </authorList>
    </citation>
    <scope>NUCLEOTIDE SEQUENCE [LARGE SCALE GENOMIC DNA]</scope>
</reference>
<dbReference type="Proteomes" id="UP001152797">
    <property type="component" value="Unassembled WGS sequence"/>
</dbReference>
<evidence type="ECO:0000313" key="3">
    <source>
        <dbReference type="EMBL" id="CAL1159472.1"/>
    </source>
</evidence>
<feature type="non-terminal residue" evidence="2">
    <location>
        <position position="71"/>
    </location>
</feature>
<accession>A0A9P1DAB3</accession>
<feature type="compositionally biased region" description="Basic and acidic residues" evidence="1">
    <location>
        <begin position="20"/>
        <end position="54"/>
    </location>
</feature>
<feature type="compositionally biased region" description="Low complexity" evidence="1">
    <location>
        <begin position="1"/>
        <end position="12"/>
    </location>
</feature>
<comment type="caution">
    <text evidence="2">The sequence shown here is derived from an EMBL/GenBank/DDBJ whole genome shotgun (WGS) entry which is preliminary data.</text>
</comment>
<proteinExistence type="predicted"/>
<protein>
    <submittedName>
        <fullName evidence="2">Uncharacterized protein</fullName>
    </submittedName>
</protein>
<gene>
    <name evidence="2" type="ORF">C1SCF055_LOCUS31766</name>
</gene>
<organism evidence="2">
    <name type="scientific">Cladocopium goreaui</name>
    <dbReference type="NCBI Taxonomy" id="2562237"/>
    <lineage>
        <taxon>Eukaryota</taxon>
        <taxon>Sar</taxon>
        <taxon>Alveolata</taxon>
        <taxon>Dinophyceae</taxon>
        <taxon>Suessiales</taxon>
        <taxon>Symbiodiniaceae</taxon>
        <taxon>Cladocopium</taxon>
    </lineage>
</organism>
<evidence type="ECO:0000313" key="4">
    <source>
        <dbReference type="Proteomes" id="UP001152797"/>
    </source>
</evidence>
<name>A0A9P1DAB3_9DINO</name>
<dbReference type="AlphaFoldDB" id="A0A9P1DAB3"/>
<feature type="compositionally biased region" description="Basic and acidic residues" evidence="1">
    <location>
        <begin position="61"/>
        <end position="71"/>
    </location>
</feature>
<evidence type="ECO:0000256" key="1">
    <source>
        <dbReference type="SAM" id="MobiDB-lite"/>
    </source>
</evidence>
<dbReference type="EMBL" id="CAMXCT030003761">
    <property type="protein sequence ID" value="CAL4793409.1"/>
    <property type="molecule type" value="Genomic_DNA"/>
</dbReference>
<keyword evidence="4" id="KW-1185">Reference proteome</keyword>
<dbReference type="EMBL" id="CAMXCT010003761">
    <property type="protein sequence ID" value="CAI4006097.1"/>
    <property type="molecule type" value="Genomic_DNA"/>
</dbReference>
<dbReference type="EMBL" id="CAMXCT020003761">
    <property type="protein sequence ID" value="CAL1159472.1"/>
    <property type="molecule type" value="Genomic_DNA"/>
</dbReference>
<sequence>AMPWGMPMPGMPVAYDAEEAERQLRRAEKAARKEGRRQKGEGNDKTQVWEDHPARAQKKWGISEDQRRLHR</sequence>
<reference evidence="2" key="1">
    <citation type="submission" date="2022-10" db="EMBL/GenBank/DDBJ databases">
        <authorList>
            <person name="Chen Y."/>
            <person name="Dougan E. K."/>
            <person name="Chan C."/>
            <person name="Rhodes N."/>
            <person name="Thang M."/>
        </authorList>
    </citation>
    <scope>NUCLEOTIDE SEQUENCE</scope>
</reference>
<feature type="region of interest" description="Disordered" evidence="1">
    <location>
        <begin position="1"/>
        <end position="71"/>
    </location>
</feature>
<evidence type="ECO:0000313" key="2">
    <source>
        <dbReference type="EMBL" id="CAI4006097.1"/>
    </source>
</evidence>